<feature type="transmembrane region" description="Helical" evidence="1">
    <location>
        <begin position="270"/>
        <end position="288"/>
    </location>
</feature>
<feature type="transmembrane region" description="Helical" evidence="1">
    <location>
        <begin position="145"/>
        <end position="168"/>
    </location>
</feature>
<dbReference type="EMBL" id="WOSY01000007">
    <property type="protein sequence ID" value="NHN88701.1"/>
    <property type="molecule type" value="Genomic_DNA"/>
</dbReference>
<protein>
    <recommendedName>
        <fullName evidence="4">Glycosyltransferase RgtA/B/C/D-like domain-containing protein</fullName>
    </recommendedName>
</protein>
<keyword evidence="3" id="KW-1185">Reference proteome</keyword>
<feature type="transmembrane region" description="Helical" evidence="1">
    <location>
        <begin position="118"/>
        <end position="138"/>
    </location>
</feature>
<feature type="transmembrane region" description="Helical" evidence="1">
    <location>
        <begin position="332"/>
        <end position="350"/>
    </location>
</feature>
<name>A0ABX0K1L0_9PROT</name>
<feature type="transmembrane region" description="Helical" evidence="1">
    <location>
        <begin position="293"/>
        <end position="312"/>
    </location>
</feature>
<proteinExistence type="predicted"/>
<keyword evidence="1" id="KW-0472">Membrane</keyword>
<keyword evidence="1" id="KW-1133">Transmembrane helix</keyword>
<dbReference type="Proteomes" id="UP000631653">
    <property type="component" value="Unassembled WGS sequence"/>
</dbReference>
<sequence>MSSSSSSLTPSRPLLIAGIALFVVLTFLRWPEILLQPSFWGEDGWNWWPEAYYYGFRSLFFPHTGYFQTDSRFIGLLASFFPLKDGPLIFAIAAFIFQVLPPAYFLSSRCAALCPSVALRFVICVVICAMPNTMEVYANLTNSQWHLAILSFLIVAASAPRTMGGWIFDCGMLAFGALSGPYAILLLPVAAWVTWFRPDKARLVRFAIVLCGALIQYYSIRQQARGVTTNLGANPIALARLLGGQIVGSTLLGHRRLEWLYALPLWRSNVLPWALTLVASWLAVVASLRFRAVFLYGLFTAGVFAASLICPVSSGDMPAWAGLARPETGVRYFYLPITFWLVVMVSLAFAGPRGWARRVSCMALAACVFIAIPGDWHIPRAVNDHFSTLAEKFETAPDGSHFTFPERPNTTFEVVRCAHRPCIESPRPGW</sequence>
<organism evidence="2 3">
    <name type="scientific">Acetobacter conturbans</name>
    <dbReference type="NCBI Taxonomy" id="1737472"/>
    <lineage>
        <taxon>Bacteria</taxon>
        <taxon>Pseudomonadati</taxon>
        <taxon>Pseudomonadota</taxon>
        <taxon>Alphaproteobacteria</taxon>
        <taxon>Acetobacterales</taxon>
        <taxon>Acetobacteraceae</taxon>
        <taxon>Acetobacter</taxon>
    </lineage>
</organism>
<dbReference type="RefSeq" id="WP_173570026.1">
    <property type="nucleotide sequence ID" value="NZ_WOSY01000007.1"/>
</dbReference>
<comment type="caution">
    <text evidence="2">The sequence shown here is derived from an EMBL/GenBank/DDBJ whole genome shotgun (WGS) entry which is preliminary data.</text>
</comment>
<evidence type="ECO:0000313" key="3">
    <source>
        <dbReference type="Proteomes" id="UP000631653"/>
    </source>
</evidence>
<feature type="transmembrane region" description="Helical" evidence="1">
    <location>
        <begin position="12"/>
        <end position="31"/>
    </location>
</feature>
<feature type="transmembrane region" description="Helical" evidence="1">
    <location>
        <begin position="51"/>
        <end position="67"/>
    </location>
</feature>
<feature type="transmembrane region" description="Helical" evidence="1">
    <location>
        <begin position="203"/>
        <end position="220"/>
    </location>
</feature>
<feature type="transmembrane region" description="Helical" evidence="1">
    <location>
        <begin position="174"/>
        <end position="196"/>
    </location>
</feature>
<keyword evidence="1" id="KW-0812">Transmembrane</keyword>
<evidence type="ECO:0000256" key="1">
    <source>
        <dbReference type="SAM" id="Phobius"/>
    </source>
</evidence>
<accession>A0ABX0K1L0</accession>
<evidence type="ECO:0000313" key="2">
    <source>
        <dbReference type="EMBL" id="NHN88701.1"/>
    </source>
</evidence>
<gene>
    <name evidence="2" type="ORF">GOB81_08665</name>
</gene>
<evidence type="ECO:0008006" key="4">
    <source>
        <dbReference type="Google" id="ProtNLM"/>
    </source>
</evidence>
<reference evidence="2 3" key="1">
    <citation type="journal article" date="2020" name="Int. J. Syst. Evol. Microbiol.">
        <title>Novel acetic acid bacteria from cider fermentations: Acetobacter conturbans sp. nov. and Acetobacter fallax sp. nov.</title>
        <authorList>
            <person name="Sombolestani A.S."/>
            <person name="Cleenwerck I."/>
            <person name="Cnockaert M."/>
            <person name="Borremans W."/>
            <person name="Wieme A.D."/>
            <person name="De Vuyst L."/>
            <person name="Vandamme P."/>
        </authorList>
    </citation>
    <scope>NUCLEOTIDE SEQUENCE [LARGE SCALE GENOMIC DNA]</scope>
    <source>
        <strain evidence="2 3">LMG 1627</strain>
    </source>
</reference>